<dbReference type="EMBL" id="BSNJ01000003">
    <property type="protein sequence ID" value="GLQ20494.1"/>
    <property type="molecule type" value="Genomic_DNA"/>
</dbReference>
<evidence type="ECO:0008006" key="4">
    <source>
        <dbReference type="Google" id="ProtNLM"/>
    </source>
</evidence>
<protein>
    <recommendedName>
        <fullName evidence="4">DUF935 domain-containing protein</fullName>
    </recommendedName>
</protein>
<dbReference type="InterPro" id="IPR009279">
    <property type="entry name" value="Portal_Mu"/>
</dbReference>
<evidence type="ECO:0000313" key="2">
    <source>
        <dbReference type="EMBL" id="GLQ20494.1"/>
    </source>
</evidence>
<feature type="region of interest" description="Disordered" evidence="1">
    <location>
        <begin position="1"/>
        <end position="27"/>
    </location>
</feature>
<gene>
    <name evidence="2" type="primary">gpH</name>
    <name evidence="2" type="ORF">GCM10007854_14490</name>
</gene>
<organism evidence="2 3">
    <name type="scientific">Algimonas porphyrae</name>
    <dbReference type="NCBI Taxonomy" id="1128113"/>
    <lineage>
        <taxon>Bacteria</taxon>
        <taxon>Pseudomonadati</taxon>
        <taxon>Pseudomonadota</taxon>
        <taxon>Alphaproteobacteria</taxon>
        <taxon>Maricaulales</taxon>
        <taxon>Robiginitomaculaceae</taxon>
        <taxon>Algimonas</taxon>
    </lineage>
</organism>
<dbReference type="Proteomes" id="UP001161390">
    <property type="component" value="Unassembled WGS sequence"/>
</dbReference>
<dbReference type="Pfam" id="PF06074">
    <property type="entry name" value="Portal_Mu"/>
    <property type="match status" value="1"/>
</dbReference>
<accession>A0ABQ5UYW7</accession>
<name>A0ABQ5UYW7_9PROT</name>
<keyword evidence="3" id="KW-1185">Reference proteome</keyword>
<proteinExistence type="predicted"/>
<reference evidence="2" key="1">
    <citation type="journal article" date="2014" name="Int. J. Syst. Evol. Microbiol.">
        <title>Complete genome of a new Firmicutes species belonging to the dominant human colonic microbiota ('Ruminococcus bicirculans') reveals two chromosomes and a selective capacity to utilize plant glucans.</title>
        <authorList>
            <consortium name="NISC Comparative Sequencing Program"/>
            <person name="Wegmann U."/>
            <person name="Louis P."/>
            <person name="Goesmann A."/>
            <person name="Henrissat B."/>
            <person name="Duncan S.H."/>
            <person name="Flint H.J."/>
        </authorList>
    </citation>
    <scope>NUCLEOTIDE SEQUENCE</scope>
    <source>
        <strain evidence="2">NBRC 108216</strain>
    </source>
</reference>
<dbReference type="RefSeq" id="WP_284371151.1">
    <property type="nucleotide sequence ID" value="NZ_BSNJ01000003.1"/>
</dbReference>
<reference evidence="2" key="2">
    <citation type="submission" date="2023-01" db="EMBL/GenBank/DDBJ databases">
        <title>Draft genome sequence of Algimonas porphyrae strain NBRC 108216.</title>
        <authorList>
            <person name="Sun Q."/>
            <person name="Mori K."/>
        </authorList>
    </citation>
    <scope>NUCLEOTIDE SEQUENCE</scope>
    <source>
        <strain evidence="2">NBRC 108216</strain>
    </source>
</reference>
<evidence type="ECO:0000313" key="3">
    <source>
        <dbReference type="Proteomes" id="UP001161390"/>
    </source>
</evidence>
<evidence type="ECO:0000256" key="1">
    <source>
        <dbReference type="SAM" id="MobiDB-lite"/>
    </source>
</evidence>
<sequence>MPGRHIQRVGQSAPIPNSKKPKPGPSHAVAIASASQSLWASALGSLTPFTLSRILRRHGEGDLDQFLIFAEEAEEKNEHYGSVLGTRKRAVEGLNYSVEPGGDTPADKEMAKLIGSMLDNPVMVELVEDMLDALGKGYSVNEIIWHTESGVWVPVAFNHVDPRAFQLDQLDRRQLRLKSRNDRAGIPLQPYKFVTHFSKLKSGAPHRAALARFVAWTYIFQNFTIKDWVGFVETYGQPLRVGKYGAKATDEDIATLVSALRNIGTDAAAAIPQSMQIEFIKATGTTSGGAFKELAEYCDRRISKAVLGQTMTTDDGSSQAQAIVHDDVRTDIKRADARRICTTLNRYLVRPVIDLNFGPQAHYPKIVSPVLDAQDLNELRAAIKDFTAMGIQVPQSFVHSRWGIPQAKDTDTVLAVPEAGSPAVATARQNIAMARRSGVDPDAALEDLIEKTHSDWEPIADALADPIIAAIRDASDYEDALARLDAIVPDSDPLAARLRDGLVSARLLGNTPE</sequence>
<comment type="caution">
    <text evidence="2">The sequence shown here is derived from an EMBL/GenBank/DDBJ whole genome shotgun (WGS) entry which is preliminary data.</text>
</comment>